<evidence type="ECO:0000256" key="6">
    <source>
        <dbReference type="ARBA" id="ARBA00022642"/>
    </source>
</evidence>
<sequence length="510" mass="53437">MTTAIGSLDRKRLPAGSVLVVGAGLAGLYLALKLAPRPVYVLTSRRSTKGSASAWAQGGIAAALSNEDSPESHASDTIAAGDGLVDPKIAHMVAAEGASRVHDLAALGVPFDRNDAGELYLSLEAAHSLPRVARVKGDTAGREIINVMLKHAQAAEHIEGLIGWRAESLLLDGAGGIAGALARQDDGTLLALEADVTVLATGGVGGLFSVTTNPRTARGDALGMAAVVGAKLRDMEFVQFHPTAIDIGRDPAPLATEALRGEGATLVNANARRFMQRYSPQGELAPRDDVARAIFAEIQAGRAPFLDCRKSVGAHFPHEFPTVFESCMSAGIDPRTDLIPVAPAVHYHMGGVATNDVGQSSLPGLYAIGECAATGLHGANRLASNSLLEAIVFGGRAAAHINSALLPERRAEGVRVQPWLSMGPSVSQSLRHSMTEHCGVRRSGAGLNRLLDIIDGLIDRVGRANPLIASRMIAAGALAREESRGGHFREDFPQESPNSRSSFLTYDQLQ</sequence>
<dbReference type="InterPro" id="IPR015939">
    <property type="entry name" value="Fum_Rdtase/Succ_DH_flav-like_C"/>
</dbReference>
<dbReference type="GO" id="GO:0008734">
    <property type="term" value="F:L-aspartate oxidase activity"/>
    <property type="evidence" value="ECO:0007669"/>
    <property type="project" value="UniProtKB-UniRule"/>
</dbReference>
<dbReference type="RefSeq" id="WP_233354096.1">
    <property type="nucleotide sequence ID" value="NZ_BMZH01000008.1"/>
</dbReference>
<dbReference type="Pfam" id="PF02910">
    <property type="entry name" value="Succ_DH_flav_C"/>
    <property type="match status" value="1"/>
</dbReference>
<organism evidence="16 17">
    <name type="scientific">Algimonas arctica</name>
    <dbReference type="NCBI Taxonomy" id="1479486"/>
    <lineage>
        <taxon>Bacteria</taxon>
        <taxon>Pseudomonadati</taxon>
        <taxon>Pseudomonadota</taxon>
        <taxon>Alphaproteobacteria</taxon>
        <taxon>Maricaulales</taxon>
        <taxon>Robiginitomaculaceae</taxon>
        <taxon>Algimonas</taxon>
    </lineage>
</organism>
<name>A0A8J3G2V1_9PROT</name>
<comment type="function">
    <text evidence="11">Catalyzes the oxidation of L-aspartate to iminoaspartate.</text>
</comment>
<dbReference type="FunFam" id="3.90.700.10:FF:000002">
    <property type="entry name" value="L-aspartate oxidase"/>
    <property type="match status" value="1"/>
</dbReference>
<dbReference type="SUPFAM" id="SSF56425">
    <property type="entry name" value="Succinate dehydrogenase/fumarate reductase flavoprotein, catalytic domain"/>
    <property type="match status" value="1"/>
</dbReference>
<accession>A0A8J3G2V1</accession>
<reference evidence="16" key="1">
    <citation type="journal article" date="2014" name="Int. J. Syst. Evol. Microbiol.">
        <title>Complete genome sequence of Corynebacterium casei LMG S-19264T (=DSM 44701T), isolated from a smear-ripened cheese.</title>
        <authorList>
            <consortium name="US DOE Joint Genome Institute (JGI-PGF)"/>
            <person name="Walter F."/>
            <person name="Albersmeier A."/>
            <person name="Kalinowski J."/>
            <person name="Ruckert C."/>
        </authorList>
    </citation>
    <scope>NUCLEOTIDE SEQUENCE</scope>
    <source>
        <strain evidence="16">KCTC 32513</strain>
    </source>
</reference>
<protein>
    <recommendedName>
        <fullName evidence="4 10">L-aspartate oxidase</fullName>
        <ecNumber evidence="4 10">1.4.3.16</ecNumber>
    </recommendedName>
</protein>
<dbReference type="Gene3D" id="3.90.700.10">
    <property type="entry name" value="Succinate dehydrogenase/fumarate reductase flavoprotein, catalytic domain"/>
    <property type="match status" value="1"/>
</dbReference>
<dbReference type="Gene3D" id="3.50.50.60">
    <property type="entry name" value="FAD/NAD(P)-binding domain"/>
    <property type="match status" value="1"/>
</dbReference>
<comment type="cofactor">
    <cofactor evidence="1 11">
        <name>FAD</name>
        <dbReference type="ChEBI" id="CHEBI:57692"/>
    </cofactor>
</comment>
<dbReference type="InterPro" id="IPR027477">
    <property type="entry name" value="Succ_DH/fumarate_Rdtase_cat_sf"/>
</dbReference>
<feature type="domain" description="Fumarate reductase/succinate dehydrogenase flavoprotein-like C-terminal" evidence="15">
    <location>
        <begin position="467"/>
        <end position="495"/>
    </location>
</feature>
<keyword evidence="13" id="KW-0472">Membrane</keyword>
<comment type="pathway">
    <text evidence="2 11">Cofactor biosynthesis; NAD(+) biosynthesis; iminoaspartate from L-aspartate (oxidase route): step 1/1.</text>
</comment>
<evidence type="ECO:0000256" key="3">
    <source>
        <dbReference type="ARBA" id="ARBA00008562"/>
    </source>
</evidence>
<evidence type="ECO:0000256" key="12">
    <source>
        <dbReference type="SAM" id="MobiDB-lite"/>
    </source>
</evidence>
<keyword evidence="13" id="KW-1133">Transmembrane helix</keyword>
<dbReference type="NCBIfam" id="TIGR00551">
    <property type="entry name" value="nadB"/>
    <property type="match status" value="1"/>
</dbReference>
<comment type="catalytic activity">
    <reaction evidence="9">
        <text>L-aspartate + O2 = iminosuccinate + H2O2</text>
        <dbReference type="Rhea" id="RHEA:25876"/>
        <dbReference type="ChEBI" id="CHEBI:15379"/>
        <dbReference type="ChEBI" id="CHEBI:16240"/>
        <dbReference type="ChEBI" id="CHEBI:29991"/>
        <dbReference type="ChEBI" id="CHEBI:77875"/>
        <dbReference type="EC" id="1.4.3.16"/>
    </reaction>
    <physiologicalReaction direction="left-to-right" evidence="9">
        <dbReference type="Rhea" id="RHEA:25877"/>
    </physiologicalReaction>
</comment>
<keyword evidence="17" id="KW-1185">Reference proteome</keyword>
<dbReference type="GO" id="GO:0005737">
    <property type="term" value="C:cytoplasm"/>
    <property type="evidence" value="ECO:0007669"/>
    <property type="project" value="UniProtKB-SubCell"/>
</dbReference>
<evidence type="ECO:0000259" key="14">
    <source>
        <dbReference type="Pfam" id="PF00890"/>
    </source>
</evidence>
<evidence type="ECO:0000256" key="2">
    <source>
        <dbReference type="ARBA" id="ARBA00004950"/>
    </source>
</evidence>
<evidence type="ECO:0000256" key="5">
    <source>
        <dbReference type="ARBA" id="ARBA00022630"/>
    </source>
</evidence>
<feature type="region of interest" description="Disordered" evidence="12">
    <location>
        <begin position="484"/>
        <end position="510"/>
    </location>
</feature>
<evidence type="ECO:0000259" key="15">
    <source>
        <dbReference type="Pfam" id="PF02910"/>
    </source>
</evidence>
<evidence type="ECO:0000313" key="17">
    <source>
        <dbReference type="Proteomes" id="UP000634004"/>
    </source>
</evidence>
<dbReference type="InterPro" id="IPR003953">
    <property type="entry name" value="FAD-dep_OxRdtase_2_FAD-bd"/>
</dbReference>
<comment type="similarity">
    <text evidence="3 11">Belongs to the FAD-dependent oxidoreductase 2 family. NadB subfamily.</text>
</comment>
<comment type="caution">
    <text evidence="16">The sequence shown here is derived from an EMBL/GenBank/DDBJ whole genome shotgun (WGS) entry which is preliminary data.</text>
</comment>
<keyword evidence="8 11" id="KW-0560">Oxidoreductase</keyword>
<dbReference type="SUPFAM" id="SSF46977">
    <property type="entry name" value="Succinate dehydrogenase/fumarate reductase flavoprotein C-terminal domain"/>
    <property type="match status" value="1"/>
</dbReference>
<dbReference type="Pfam" id="PF00890">
    <property type="entry name" value="FAD_binding_2"/>
    <property type="match status" value="1"/>
</dbReference>
<dbReference type="InterPro" id="IPR005288">
    <property type="entry name" value="NadB"/>
</dbReference>
<dbReference type="InterPro" id="IPR036188">
    <property type="entry name" value="FAD/NAD-bd_sf"/>
</dbReference>
<keyword evidence="7 11" id="KW-0274">FAD</keyword>
<dbReference type="EC" id="1.4.3.16" evidence="4 10"/>
<evidence type="ECO:0000256" key="7">
    <source>
        <dbReference type="ARBA" id="ARBA00022827"/>
    </source>
</evidence>
<feature type="domain" description="FAD-dependent oxidoreductase 2 FAD-binding" evidence="14">
    <location>
        <begin position="18"/>
        <end position="387"/>
    </location>
</feature>
<evidence type="ECO:0000313" key="16">
    <source>
        <dbReference type="EMBL" id="GHA97418.1"/>
    </source>
</evidence>
<dbReference type="Gene3D" id="1.20.58.100">
    <property type="entry name" value="Fumarate reductase/succinate dehydrogenase flavoprotein-like, C-terminal domain"/>
    <property type="match status" value="1"/>
</dbReference>
<dbReference type="Proteomes" id="UP000634004">
    <property type="component" value="Unassembled WGS sequence"/>
</dbReference>
<dbReference type="PANTHER" id="PTHR42716:SF2">
    <property type="entry name" value="L-ASPARTATE OXIDASE, CHLOROPLASTIC"/>
    <property type="match status" value="1"/>
</dbReference>
<proteinExistence type="inferred from homology"/>
<dbReference type="AlphaFoldDB" id="A0A8J3G2V1"/>
<evidence type="ECO:0000256" key="10">
    <source>
        <dbReference type="NCBIfam" id="TIGR00551"/>
    </source>
</evidence>
<dbReference type="EMBL" id="BMZH01000008">
    <property type="protein sequence ID" value="GHA97418.1"/>
    <property type="molecule type" value="Genomic_DNA"/>
</dbReference>
<dbReference type="UniPathway" id="UPA00253">
    <property type="reaction ID" value="UER00326"/>
</dbReference>
<gene>
    <name evidence="16" type="primary">nadB</name>
    <name evidence="16" type="ORF">GCM10009069_20370</name>
</gene>
<dbReference type="SUPFAM" id="SSF51905">
    <property type="entry name" value="FAD/NAD(P)-binding domain"/>
    <property type="match status" value="1"/>
</dbReference>
<dbReference type="InterPro" id="IPR037099">
    <property type="entry name" value="Fum_R/Succ_DH_flav-like_C_sf"/>
</dbReference>
<evidence type="ECO:0000256" key="9">
    <source>
        <dbReference type="ARBA" id="ARBA00048305"/>
    </source>
</evidence>
<keyword evidence="6 11" id="KW-0662">Pyridine nucleotide biosynthesis</keyword>
<evidence type="ECO:0000256" key="1">
    <source>
        <dbReference type="ARBA" id="ARBA00001974"/>
    </source>
</evidence>
<keyword evidence="13" id="KW-0812">Transmembrane</keyword>
<evidence type="ECO:0000256" key="4">
    <source>
        <dbReference type="ARBA" id="ARBA00012173"/>
    </source>
</evidence>
<dbReference type="GO" id="GO:0034628">
    <property type="term" value="P:'de novo' NAD+ biosynthetic process from L-aspartate"/>
    <property type="evidence" value="ECO:0007669"/>
    <property type="project" value="TreeGrafter"/>
</dbReference>
<evidence type="ECO:0000256" key="11">
    <source>
        <dbReference type="RuleBase" id="RU362049"/>
    </source>
</evidence>
<dbReference type="NCBIfam" id="NF005701">
    <property type="entry name" value="PRK07512.1"/>
    <property type="match status" value="1"/>
</dbReference>
<keyword evidence="5 11" id="KW-0285">Flavoprotein</keyword>
<dbReference type="PRINTS" id="PR00368">
    <property type="entry name" value="FADPNR"/>
</dbReference>
<feature type="compositionally biased region" description="Polar residues" evidence="12">
    <location>
        <begin position="495"/>
        <end position="510"/>
    </location>
</feature>
<feature type="transmembrane region" description="Helical" evidence="13">
    <location>
        <begin position="12"/>
        <end position="32"/>
    </location>
</feature>
<comment type="subcellular location">
    <subcellularLocation>
        <location evidence="11">Cytoplasm</location>
    </subcellularLocation>
</comment>
<evidence type="ECO:0000256" key="8">
    <source>
        <dbReference type="ARBA" id="ARBA00023002"/>
    </source>
</evidence>
<reference evidence="16" key="2">
    <citation type="submission" date="2020-09" db="EMBL/GenBank/DDBJ databases">
        <authorList>
            <person name="Sun Q."/>
            <person name="Kim S."/>
        </authorList>
    </citation>
    <scope>NUCLEOTIDE SEQUENCE</scope>
    <source>
        <strain evidence="16">KCTC 32513</strain>
    </source>
</reference>
<dbReference type="PANTHER" id="PTHR42716">
    <property type="entry name" value="L-ASPARTATE OXIDASE"/>
    <property type="match status" value="1"/>
</dbReference>
<evidence type="ECO:0000256" key="13">
    <source>
        <dbReference type="SAM" id="Phobius"/>
    </source>
</evidence>